<feature type="domain" description="HTH cro/C1-type" evidence="7">
    <location>
        <begin position="7"/>
        <end position="61"/>
    </location>
</feature>
<dbReference type="Pfam" id="PF09685">
    <property type="entry name" value="MamF_MmsF"/>
    <property type="match status" value="1"/>
</dbReference>
<proteinExistence type="predicted"/>
<gene>
    <name evidence="8" type="ORF">FHG12_15660</name>
</gene>
<feature type="transmembrane region" description="Helical" evidence="6">
    <location>
        <begin position="145"/>
        <end position="168"/>
    </location>
</feature>
<dbReference type="SMART" id="SM00530">
    <property type="entry name" value="HTH_XRE"/>
    <property type="match status" value="1"/>
</dbReference>
<dbReference type="PROSITE" id="PS50943">
    <property type="entry name" value="HTH_CROC1"/>
    <property type="match status" value="1"/>
</dbReference>
<dbReference type="Gene3D" id="1.10.260.40">
    <property type="entry name" value="lambda repressor-like DNA-binding domains"/>
    <property type="match status" value="1"/>
</dbReference>
<evidence type="ECO:0000259" key="7">
    <source>
        <dbReference type="PROSITE" id="PS50943"/>
    </source>
</evidence>
<dbReference type="CDD" id="cd00093">
    <property type="entry name" value="HTH_XRE"/>
    <property type="match status" value="1"/>
</dbReference>
<accession>A0A5B8A413</accession>
<dbReference type="SUPFAM" id="SSF47413">
    <property type="entry name" value="lambda repressor-like DNA-binding domains"/>
    <property type="match status" value="1"/>
</dbReference>
<dbReference type="InterPro" id="IPR010982">
    <property type="entry name" value="Lambda_DNA-bd_dom_sf"/>
</dbReference>
<reference evidence="8 9" key="1">
    <citation type="submission" date="2019-06" db="EMBL/GenBank/DDBJ databases">
        <authorList>
            <person name="Srinivasan S."/>
        </authorList>
    </citation>
    <scope>NUCLEOTIDE SEQUENCE [LARGE SCALE GENOMIC DNA]</scope>
    <source>
        <strain evidence="8 9">17J68-5</strain>
    </source>
</reference>
<dbReference type="AlphaFoldDB" id="A0A5B8A413"/>
<dbReference type="EMBL" id="CP040896">
    <property type="protein sequence ID" value="QDA61446.1"/>
    <property type="molecule type" value="Genomic_DNA"/>
</dbReference>
<name>A0A5B8A413_9BACT</name>
<dbReference type="KEGG" id="hyj:FHG12_15660"/>
<dbReference type="Proteomes" id="UP000305398">
    <property type="component" value="Chromosome"/>
</dbReference>
<evidence type="ECO:0000256" key="4">
    <source>
        <dbReference type="ARBA" id="ARBA00023136"/>
    </source>
</evidence>
<feature type="transmembrane region" description="Helical" evidence="6">
    <location>
        <begin position="98"/>
        <end position="124"/>
    </location>
</feature>
<feature type="region of interest" description="Disordered" evidence="5">
    <location>
        <begin position="63"/>
        <end position="86"/>
    </location>
</feature>
<dbReference type="GO" id="GO:0003677">
    <property type="term" value="F:DNA binding"/>
    <property type="evidence" value="ECO:0007669"/>
    <property type="project" value="InterPro"/>
</dbReference>
<dbReference type="InterPro" id="IPR001387">
    <property type="entry name" value="Cro/C1-type_HTH"/>
</dbReference>
<keyword evidence="4 6" id="KW-0472">Membrane</keyword>
<evidence type="ECO:0000313" key="9">
    <source>
        <dbReference type="Proteomes" id="UP000305398"/>
    </source>
</evidence>
<feature type="transmembrane region" description="Helical" evidence="6">
    <location>
        <begin position="174"/>
        <end position="197"/>
    </location>
</feature>
<keyword evidence="3 6" id="KW-1133">Transmembrane helix</keyword>
<sequence length="214" mass="23749">MPLADTLLAHRKRKGLSQEELAEAARLSLRTVQRIEKGESIPRGFTLQALAAALAIPVEALTTEPDSPAASPPDDNATAEPAANQALSESSPEAICSYIVLMHLSAFGYLVFPGANIALPWFLWHRRKHIPEIREAGRRLLNFQIFWTAVTHGVFLLLLTLQIGLIFAGRPWLILTPIVFLFGMYALHAPLLLYAMWQARRGHFAVLPMGLRLL</sequence>
<dbReference type="InterPro" id="IPR019109">
    <property type="entry name" value="MamF_MmsF"/>
</dbReference>
<evidence type="ECO:0000256" key="2">
    <source>
        <dbReference type="ARBA" id="ARBA00022692"/>
    </source>
</evidence>
<keyword evidence="9" id="KW-1185">Reference proteome</keyword>
<evidence type="ECO:0000256" key="3">
    <source>
        <dbReference type="ARBA" id="ARBA00022989"/>
    </source>
</evidence>
<dbReference type="Pfam" id="PF01381">
    <property type="entry name" value="HTH_3"/>
    <property type="match status" value="1"/>
</dbReference>
<keyword evidence="2 6" id="KW-0812">Transmembrane</keyword>
<comment type="subcellular location">
    <subcellularLocation>
        <location evidence="1">Membrane</location>
        <topology evidence="1">Multi-pass membrane protein</topology>
    </subcellularLocation>
</comment>
<evidence type="ECO:0000256" key="6">
    <source>
        <dbReference type="SAM" id="Phobius"/>
    </source>
</evidence>
<evidence type="ECO:0000256" key="5">
    <source>
        <dbReference type="SAM" id="MobiDB-lite"/>
    </source>
</evidence>
<evidence type="ECO:0000313" key="8">
    <source>
        <dbReference type="EMBL" id="QDA61446.1"/>
    </source>
</evidence>
<protein>
    <submittedName>
        <fullName evidence="8">Helix-turn-helix domain-containing protein</fullName>
    </submittedName>
</protein>
<dbReference type="OrthoDB" id="1357763at2"/>
<evidence type="ECO:0000256" key="1">
    <source>
        <dbReference type="ARBA" id="ARBA00004141"/>
    </source>
</evidence>
<feature type="compositionally biased region" description="Low complexity" evidence="5">
    <location>
        <begin position="65"/>
        <end position="75"/>
    </location>
</feature>
<organism evidence="8 9">
    <name type="scientific">Hymenobacter jejuensis</name>
    <dbReference type="NCBI Taxonomy" id="2502781"/>
    <lineage>
        <taxon>Bacteria</taxon>
        <taxon>Pseudomonadati</taxon>
        <taxon>Bacteroidota</taxon>
        <taxon>Cytophagia</taxon>
        <taxon>Cytophagales</taxon>
        <taxon>Hymenobacteraceae</taxon>
        <taxon>Hymenobacter</taxon>
    </lineage>
</organism>